<dbReference type="PANTHER" id="PTHR24252">
    <property type="entry name" value="ACROSIN-RELATED"/>
    <property type="match status" value="1"/>
</dbReference>
<dbReference type="GO" id="GO:0006508">
    <property type="term" value="P:proteolysis"/>
    <property type="evidence" value="ECO:0007669"/>
    <property type="project" value="UniProtKB-KW"/>
</dbReference>
<dbReference type="RefSeq" id="XP_020634108.2">
    <property type="nucleotide sequence ID" value="XM_020778449.2"/>
</dbReference>
<dbReference type="GO" id="GO:0005576">
    <property type="term" value="C:extracellular region"/>
    <property type="evidence" value="ECO:0007669"/>
    <property type="project" value="UniProtKB-ARBA"/>
</dbReference>
<keyword evidence="3 8" id="KW-0378">Hydrolase</keyword>
<keyword evidence="5" id="KW-1015">Disulfide bond</keyword>
<keyword evidence="2 8" id="KW-0645">Protease</keyword>
<dbReference type="InterPro" id="IPR043504">
    <property type="entry name" value="Peptidase_S1_PA_chymotrypsin"/>
</dbReference>
<dbReference type="CDD" id="cd00190">
    <property type="entry name" value="Tryp_SPc"/>
    <property type="match status" value="1"/>
</dbReference>
<organism evidence="12 13">
    <name type="scientific">Pogona vitticeps</name>
    <name type="common">central bearded dragon</name>
    <dbReference type="NCBI Taxonomy" id="103695"/>
    <lineage>
        <taxon>Eukaryota</taxon>
        <taxon>Metazoa</taxon>
        <taxon>Chordata</taxon>
        <taxon>Craniata</taxon>
        <taxon>Vertebrata</taxon>
        <taxon>Euteleostomi</taxon>
        <taxon>Lepidosauria</taxon>
        <taxon>Squamata</taxon>
        <taxon>Bifurcata</taxon>
        <taxon>Unidentata</taxon>
        <taxon>Episquamata</taxon>
        <taxon>Toxicofera</taxon>
        <taxon>Iguania</taxon>
        <taxon>Acrodonta</taxon>
        <taxon>Agamidae</taxon>
        <taxon>Amphibolurinae</taxon>
        <taxon>Pogona</taxon>
    </lineage>
</organism>
<dbReference type="GO" id="GO:0070008">
    <property type="term" value="F:serine-type exopeptidase activity"/>
    <property type="evidence" value="ECO:0007669"/>
    <property type="project" value="InterPro"/>
</dbReference>
<comment type="similarity">
    <text evidence="1">Belongs to the peptidase S1 family. Snake venom subfamily.</text>
</comment>
<dbReference type="GO" id="GO:0035821">
    <property type="term" value="P:modulation of process of another organism"/>
    <property type="evidence" value="ECO:0007669"/>
    <property type="project" value="UniProtKB-ARBA"/>
</dbReference>
<dbReference type="PROSITE" id="PS50287">
    <property type="entry name" value="SRCR_2"/>
    <property type="match status" value="1"/>
</dbReference>
<keyword evidence="12" id="KW-1185">Reference proteome</keyword>
<dbReference type="InterPro" id="IPR001190">
    <property type="entry name" value="SRCR"/>
</dbReference>
<comment type="caution">
    <text evidence="7">Lacks conserved residue(s) required for the propagation of feature annotation.</text>
</comment>
<gene>
    <name evidence="13" type="primary">HPN</name>
</gene>
<dbReference type="Proteomes" id="UP001652642">
    <property type="component" value="Chromosome 9"/>
</dbReference>
<evidence type="ECO:0000259" key="11">
    <source>
        <dbReference type="PROSITE" id="PS50287"/>
    </source>
</evidence>
<feature type="domain" description="SRCR" evidence="11">
    <location>
        <begin position="63"/>
        <end position="173"/>
    </location>
</feature>
<keyword evidence="4 8" id="KW-0720">Serine protease</keyword>
<keyword evidence="9" id="KW-0812">Transmembrane</keyword>
<dbReference type="InterPro" id="IPR001254">
    <property type="entry name" value="Trypsin_dom"/>
</dbReference>
<dbReference type="OrthoDB" id="5979691at2759"/>
<dbReference type="InterPro" id="IPR015352">
    <property type="entry name" value="Hepsin-SRCR_dom"/>
</dbReference>
<dbReference type="PROSITE" id="PS00134">
    <property type="entry name" value="TRYPSIN_HIS"/>
    <property type="match status" value="1"/>
</dbReference>
<dbReference type="AlphaFoldDB" id="A0A6J0SGZ5"/>
<dbReference type="SMART" id="SM00020">
    <property type="entry name" value="Tryp_SPc"/>
    <property type="match status" value="1"/>
</dbReference>
<evidence type="ECO:0000256" key="9">
    <source>
        <dbReference type="SAM" id="Phobius"/>
    </source>
</evidence>
<dbReference type="SUPFAM" id="SSF56487">
    <property type="entry name" value="SRCR-like"/>
    <property type="match status" value="1"/>
</dbReference>
<name>A0A6J0SGZ5_9SAUR</name>
<feature type="transmembrane region" description="Helical" evidence="9">
    <location>
        <begin position="41"/>
        <end position="62"/>
    </location>
</feature>
<dbReference type="Gene3D" id="3.10.250.10">
    <property type="entry name" value="SRCR-like domain"/>
    <property type="match status" value="1"/>
</dbReference>
<dbReference type="Gene3D" id="2.40.10.10">
    <property type="entry name" value="Trypsin-like serine proteases"/>
    <property type="match status" value="3"/>
</dbReference>
<keyword evidence="9" id="KW-1133">Transmembrane helix</keyword>
<dbReference type="GO" id="GO:0016020">
    <property type="term" value="C:membrane"/>
    <property type="evidence" value="ECO:0007669"/>
    <property type="project" value="InterPro"/>
</dbReference>
<dbReference type="Pfam" id="PF00089">
    <property type="entry name" value="Trypsin"/>
    <property type="match status" value="1"/>
</dbReference>
<dbReference type="PROSITE" id="PS00135">
    <property type="entry name" value="TRYPSIN_SER"/>
    <property type="match status" value="1"/>
</dbReference>
<protein>
    <submittedName>
        <fullName evidence="13">Serine protease hepsin isoform X1</fullName>
    </submittedName>
</protein>
<feature type="domain" description="Peptidase S1" evidence="10">
    <location>
        <begin position="185"/>
        <end position="427"/>
    </location>
</feature>
<evidence type="ECO:0000256" key="8">
    <source>
        <dbReference type="RuleBase" id="RU363034"/>
    </source>
</evidence>
<dbReference type="GeneID" id="110070730"/>
<dbReference type="InterPro" id="IPR001314">
    <property type="entry name" value="Peptidase_S1A"/>
</dbReference>
<evidence type="ECO:0000256" key="5">
    <source>
        <dbReference type="ARBA" id="ARBA00023157"/>
    </source>
</evidence>
<evidence type="ECO:0000256" key="2">
    <source>
        <dbReference type="ARBA" id="ARBA00022670"/>
    </source>
</evidence>
<dbReference type="InterPro" id="IPR036772">
    <property type="entry name" value="SRCR-like_dom_sf"/>
</dbReference>
<dbReference type="InterPro" id="IPR033116">
    <property type="entry name" value="TRYPSIN_SER"/>
</dbReference>
<evidence type="ECO:0000256" key="1">
    <source>
        <dbReference type="ARBA" id="ARBA00009228"/>
    </source>
</evidence>
<proteinExistence type="inferred from homology"/>
<evidence type="ECO:0000256" key="4">
    <source>
        <dbReference type="ARBA" id="ARBA00022825"/>
    </source>
</evidence>
<accession>A0A6J0SGZ5</accession>
<dbReference type="PROSITE" id="PS50240">
    <property type="entry name" value="TRYPSIN_DOM"/>
    <property type="match status" value="1"/>
</dbReference>
<dbReference type="PANTHER" id="PTHR24252:SF27">
    <property type="entry name" value="TRANSMEMBRANE PROTEASE SERINE 3-LIKE"/>
    <property type="match status" value="1"/>
</dbReference>
<dbReference type="CTD" id="3249"/>
<dbReference type="InterPro" id="IPR018114">
    <property type="entry name" value="TRYPSIN_HIS"/>
</dbReference>
<dbReference type="Pfam" id="PF09272">
    <property type="entry name" value="Hepsin-SRCR"/>
    <property type="match status" value="1"/>
</dbReference>
<sequence>MASYPLSTLSSQQFFEVRERRHLAQGTQGGLKSCSWTLKMVAVIASGFLLLAGIGAGIWAIVMSVLGGEGESLYIVQVNQGDLRLTIYDENEGKWRLLCSSSSDAQVAALSCEEMGFVRYLSHSVLSAGSAGANGTSGYFCVDESRLQFARRLSEAIVVCECPTGQFLATLCQDCGRRKLSMDRIVGGQDASLGKWPWQVSLRYDGTHLCGGSIISNEWVITAAHCFPERNRVVSRWRVFAGAVSRSSTKGVQVGVVSAIYHSGYLPFQDPNSEENSNDIALMHLVTPLSFNEYIQPICLPALGQPLVDGKLCTVTGWGNTEYYGQQSDILQEAAVPIISTSVCNSPEYYDNQIKPRMFCAGFAAGGTDACQGDSGGPFVCEDSISRTSRWRLCGIVSWGTGCALASKPGVYTKVNDFHGWIVQVMKTYSHVSGTVTQH</sequence>
<evidence type="ECO:0000259" key="10">
    <source>
        <dbReference type="PROSITE" id="PS50240"/>
    </source>
</evidence>
<evidence type="ECO:0000256" key="3">
    <source>
        <dbReference type="ARBA" id="ARBA00022801"/>
    </source>
</evidence>
<dbReference type="InterPro" id="IPR009003">
    <property type="entry name" value="Peptidase_S1_PA"/>
</dbReference>
<evidence type="ECO:0000313" key="12">
    <source>
        <dbReference type="Proteomes" id="UP001652642"/>
    </source>
</evidence>
<dbReference type="PRINTS" id="PR00722">
    <property type="entry name" value="CHYMOTRYPSIN"/>
</dbReference>
<dbReference type="GO" id="GO:0004252">
    <property type="term" value="F:serine-type endopeptidase activity"/>
    <property type="evidence" value="ECO:0007669"/>
    <property type="project" value="InterPro"/>
</dbReference>
<reference evidence="13" key="1">
    <citation type="submission" date="2025-08" db="UniProtKB">
        <authorList>
            <consortium name="RefSeq"/>
        </authorList>
    </citation>
    <scope>IDENTIFICATION</scope>
</reference>
<evidence type="ECO:0000313" key="13">
    <source>
        <dbReference type="RefSeq" id="XP_020634108.2"/>
    </source>
</evidence>
<keyword evidence="9" id="KW-0472">Membrane</keyword>
<evidence type="ECO:0000256" key="6">
    <source>
        <dbReference type="ARBA" id="ARBA00023180"/>
    </source>
</evidence>
<dbReference type="KEGG" id="pvt:110070730"/>
<dbReference type="SUPFAM" id="SSF50494">
    <property type="entry name" value="Trypsin-like serine proteases"/>
    <property type="match status" value="1"/>
</dbReference>
<dbReference type="InParanoid" id="A0A6J0SGZ5"/>
<evidence type="ECO:0000256" key="7">
    <source>
        <dbReference type="PROSITE-ProRule" id="PRU00196"/>
    </source>
</evidence>
<keyword evidence="6" id="KW-0325">Glycoprotein</keyword>